<evidence type="ECO:0008006" key="3">
    <source>
        <dbReference type="Google" id="ProtNLM"/>
    </source>
</evidence>
<dbReference type="Proteomes" id="UP000823612">
    <property type="component" value="Unassembled WGS sequence"/>
</dbReference>
<reference evidence="1" key="1">
    <citation type="submission" date="2020-10" db="EMBL/GenBank/DDBJ databases">
        <authorList>
            <person name="Gilroy R."/>
        </authorList>
    </citation>
    <scope>NUCLEOTIDE SEQUENCE</scope>
    <source>
        <strain evidence="1">2889</strain>
    </source>
</reference>
<gene>
    <name evidence="1" type="ORF">IAB08_09805</name>
</gene>
<name>A0A9D9H250_9BACT</name>
<sequence>MALDLCGALSLYSACTIFAVVIPDFFDDITQYASLSVVGMAKNVGKTVCLRALLQHYRRQDRASQLAVTSIGVDGESTDALFKNAKPELDFYPGMIVQTSEQHYLRRRLSAEILDISRETTACGRLVTAKVLTPGKLMLSGYAYTQGLKRYISLAHQEGAATAIIDGALSRMSLASPFVSEAMVLCTGAALSKNMNELVSKTRLQYTLMNLPLLSQSSKAGLAEKLAMLNAGVYGITPEGGIRDLGIPSLLRLDAHLDKFKPFYAPGSFLYVSGMLNDSFLKFLSAQAVRPDLIVSDFTKLFISAQPYSAFLRGGSRLWVLQQPVVLGICVNPVSPDGYVLDSSELRGRMSDALGREVYDILA</sequence>
<evidence type="ECO:0000313" key="2">
    <source>
        <dbReference type="Proteomes" id="UP000823612"/>
    </source>
</evidence>
<dbReference type="AlphaFoldDB" id="A0A9D9H250"/>
<reference evidence="1" key="2">
    <citation type="journal article" date="2021" name="PeerJ">
        <title>Extensive microbial diversity within the chicken gut microbiome revealed by metagenomics and culture.</title>
        <authorList>
            <person name="Gilroy R."/>
            <person name="Ravi A."/>
            <person name="Getino M."/>
            <person name="Pursley I."/>
            <person name="Horton D.L."/>
            <person name="Alikhan N.F."/>
            <person name="Baker D."/>
            <person name="Gharbi K."/>
            <person name="Hall N."/>
            <person name="Watson M."/>
            <person name="Adriaenssens E.M."/>
            <person name="Foster-Nyarko E."/>
            <person name="Jarju S."/>
            <person name="Secka A."/>
            <person name="Antonio M."/>
            <person name="Oren A."/>
            <person name="Chaudhuri R.R."/>
            <person name="La Ragione R."/>
            <person name="Hildebrand F."/>
            <person name="Pallen M.J."/>
        </authorList>
    </citation>
    <scope>NUCLEOTIDE SEQUENCE</scope>
    <source>
        <strain evidence="1">2889</strain>
    </source>
</reference>
<organism evidence="1 2">
    <name type="scientific">Candidatus Pullibacteroides excrementavium</name>
    <dbReference type="NCBI Taxonomy" id="2840905"/>
    <lineage>
        <taxon>Bacteria</taxon>
        <taxon>Pseudomonadati</taxon>
        <taxon>Bacteroidota</taxon>
        <taxon>Bacteroidia</taxon>
        <taxon>Bacteroidales</taxon>
        <taxon>Candidatus Pullibacteroides</taxon>
    </lineage>
</organism>
<dbReference type="EMBL" id="JADIMZ010000150">
    <property type="protein sequence ID" value="MBO8433566.1"/>
    <property type="molecule type" value="Genomic_DNA"/>
</dbReference>
<protein>
    <recommendedName>
        <fullName evidence="3">DUF1611 domain-containing protein</fullName>
    </recommendedName>
</protein>
<proteinExistence type="predicted"/>
<accession>A0A9D9H250</accession>
<comment type="caution">
    <text evidence="1">The sequence shown here is derived from an EMBL/GenBank/DDBJ whole genome shotgun (WGS) entry which is preliminary data.</text>
</comment>
<evidence type="ECO:0000313" key="1">
    <source>
        <dbReference type="EMBL" id="MBO8433566.1"/>
    </source>
</evidence>